<name>A0A290Z7F6_9PSEU</name>
<organism evidence="2 3">
    <name type="scientific">Actinosynnema pretiosum</name>
    <dbReference type="NCBI Taxonomy" id="42197"/>
    <lineage>
        <taxon>Bacteria</taxon>
        <taxon>Bacillati</taxon>
        <taxon>Actinomycetota</taxon>
        <taxon>Actinomycetes</taxon>
        <taxon>Pseudonocardiales</taxon>
        <taxon>Pseudonocardiaceae</taxon>
        <taxon>Actinosynnema</taxon>
    </lineage>
</organism>
<keyword evidence="3" id="KW-1185">Reference proteome</keyword>
<reference evidence="2" key="1">
    <citation type="submission" date="2017-09" db="EMBL/GenBank/DDBJ databases">
        <title>Complete Genome Sequence of ansamitocin-producing Bacterium Actinosynnema pretiosum X47.</title>
        <authorList>
            <person name="Cao G."/>
            <person name="Zong G."/>
            <person name="Zhong C."/>
            <person name="Fu J."/>
        </authorList>
    </citation>
    <scope>NUCLEOTIDE SEQUENCE [LARGE SCALE GENOMIC DNA]</scope>
    <source>
        <strain evidence="2">X47</strain>
    </source>
</reference>
<dbReference type="Pfam" id="PF17765">
    <property type="entry name" value="MLTR_LBD"/>
    <property type="match status" value="1"/>
</dbReference>
<dbReference type="InterPro" id="IPR041413">
    <property type="entry name" value="MLTR_LBD"/>
</dbReference>
<accession>A0A290Z7F6</accession>
<dbReference type="Gene3D" id="3.30.450.180">
    <property type="match status" value="1"/>
</dbReference>
<evidence type="ECO:0000259" key="1">
    <source>
        <dbReference type="Pfam" id="PF17765"/>
    </source>
</evidence>
<dbReference type="AlphaFoldDB" id="A0A290Z7F6"/>
<feature type="domain" description="MmyB-like transcription regulator ligand binding" evidence="1">
    <location>
        <begin position="1"/>
        <end position="114"/>
    </location>
</feature>
<protein>
    <recommendedName>
        <fullName evidence="1">MmyB-like transcription regulator ligand binding domain-containing protein</fullName>
    </recommendedName>
</protein>
<dbReference type="PANTHER" id="PTHR35010:SF2">
    <property type="entry name" value="BLL4672 PROTEIN"/>
    <property type="match status" value="1"/>
</dbReference>
<dbReference type="Proteomes" id="UP000218505">
    <property type="component" value="Chromosome"/>
</dbReference>
<evidence type="ECO:0000313" key="2">
    <source>
        <dbReference type="EMBL" id="ATE54912.1"/>
    </source>
</evidence>
<sequence length="131" mass="14457">MLFLDPHHRALYCDWDGKAQVAVAALQRAAARRVVDVELDRLVGELVVASPEFARMWARRPVRSCSHHVRELDHPVVGRVRLVNETVVLPDDDQWMGLFHAAPGSADADALASLAQGVGRGGTGRWTSSRR</sequence>
<dbReference type="KEGG" id="apre:CNX65_17825"/>
<evidence type="ECO:0000313" key="3">
    <source>
        <dbReference type="Proteomes" id="UP000218505"/>
    </source>
</evidence>
<dbReference type="EMBL" id="CP023445">
    <property type="protein sequence ID" value="ATE54912.1"/>
    <property type="molecule type" value="Genomic_DNA"/>
</dbReference>
<proteinExistence type="predicted"/>
<gene>
    <name evidence="2" type="ORF">CNX65_17825</name>
</gene>
<dbReference type="PANTHER" id="PTHR35010">
    <property type="entry name" value="BLL4672 PROTEIN-RELATED"/>
    <property type="match status" value="1"/>
</dbReference>